<comment type="caution">
    <text evidence="2">The sequence shown here is derived from an EMBL/GenBank/DDBJ whole genome shotgun (WGS) entry which is preliminary data.</text>
</comment>
<gene>
    <name evidence="2" type="ORF">APR03_004588</name>
</gene>
<reference evidence="2" key="1">
    <citation type="submission" date="2022-06" db="EMBL/GenBank/DDBJ databases">
        <title>Genomic Encyclopedia of Archaeal and Bacterial Type Strains, Phase II (KMG-II): from individual species to whole genera.</title>
        <authorList>
            <person name="Goeker M."/>
        </authorList>
    </citation>
    <scope>NUCLEOTIDE SEQUENCE</scope>
    <source>
        <strain evidence="2">DSM 26652</strain>
    </source>
</reference>
<protein>
    <submittedName>
        <fullName evidence="2">AraC-binding-like domain-containing protein</fullName>
    </submittedName>
</protein>
<dbReference type="AlphaFoldDB" id="A0A9X2GET2"/>
<name>A0A9X2GET2_9MICO</name>
<dbReference type="Proteomes" id="UP001139493">
    <property type="component" value="Unassembled WGS sequence"/>
</dbReference>
<evidence type="ECO:0000259" key="1">
    <source>
        <dbReference type="Pfam" id="PF14525"/>
    </source>
</evidence>
<evidence type="ECO:0000313" key="3">
    <source>
        <dbReference type="Proteomes" id="UP001139493"/>
    </source>
</evidence>
<keyword evidence="3" id="KW-1185">Reference proteome</keyword>
<dbReference type="InterPro" id="IPR035418">
    <property type="entry name" value="AraC-bd_2"/>
</dbReference>
<proteinExistence type="predicted"/>
<accession>A0A9X2GET2</accession>
<organism evidence="2 3">
    <name type="scientific">Promicromonospora thailandica</name>
    <dbReference type="NCBI Taxonomy" id="765201"/>
    <lineage>
        <taxon>Bacteria</taxon>
        <taxon>Bacillati</taxon>
        <taxon>Actinomycetota</taxon>
        <taxon>Actinomycetes</taxon>
        <taxon>Micrococcales</taxon>
        <taxon>Promicromonosporaceae</taxon>
        <taxon>Promicromonospora</taxon>
    </lineage>
</organism>
<sequence>MDDTAGTTPWQVGGTTAPVVDIVVANADESRNRVLLDEWRRQAGGSLQVPPLSLPRHSEGAYRVRIHAGHVLGFPLEHQYSDAIAGRTGGPGGHHGDLIVVHAVLSGEWRFTSGSRHARARAGTVCVRRNDEPWVMETGRGTRAVAVGLPVDAIRFPSGGPAVVVEQRSPAARLLLAQLRLLTQVADDLGPAAAVAARNATIELFQGLVNDQVVDDAELVPALVEAAKEYIETRLLTEPDLSARTSPASSTCPCARSTVRSPRGLRRRSWRTSVNDASTAPAWTCPAHA</sequence>
<feature type="domain" description="Transcription regulator HTH AraC- type ligand binding" evidence="1">
    <location>
        <begin position="95"/>
        <end position="204"/>
    </location>
</feature>
<dbReference type="EMBL" id="JAMTCS010000016">
    <property type="protein sequence ID" value="MCP2267216.1"/>
    <property type="molecule type" value="Genomic_DNA"/>
</dbReference>
<dbReference type="Pfam" id="PF14525">
    <property type="entry name" value="AraC_binding_2"/>
    <property type="match status" value="1"/>
</dbReference>
<evidence type="ECO:0000313" key="2">
    <source>
        <dbReference type="EMBL" id="MCP2267216.1"/>
    </source>
</evidence>